<evidence type="ECO:0000313" key="4">
    <source>
        <dbReference type="Proteomes" id="UP000245910"/>
    </source>
</evidence>
<dbReference type="OrthoDB" id="406505at2759"/>
<protein>
    <recommendedName>
        <fullName evidence="5">RlpA-like protein double-psi beta-barrel domain-containing protein</fullName>
    </recommendedName>
</protein>
<dbReference type="SUPFAM" id="SSF50685">
    <property type="entry name" value="Barwin-like endoglucanases"/>
    <property type="match status" value="1"/>
</dbReference>
<feature type="region of interest" description="Disordered" evidence="1">
    <location>
        <begin position="41"/>
        <end position="77"/>
    </location>
</feature>
<keyword evidence="2" id="KW-0732">Signal</keyword>
<evidence type="ECO:0008006" key="5">
    <source>
        <dbReference type="Google" id="ProtNLM"/>
    </source>
</evidence>
<sequence length="175" mass="19019">MYFSKICTVLAALAVSVPDVVATPSSNLDARQVPKVYPIMKPVPKGPPIQDTQAKNPGKGAQPITKPDTNTPVTQQPQGYKGFASYIYQGEYAGKCGQVSRDSDFVVTLDKCRFDMSLCGKKIRVDNAAQRWIEVTVVGSTDGGIDENFLDLSVGAFKAISRIENGIEPVTWNYI</sequence>
<accession>A0A2L2U1X0</accession>
<proteinExistence type="predicted"/>
<feature type="signal peptide" evidence="2">
    <location>
        <begin position="1"/>
        <end position="22"/>
    </location>
</feature>
<dbReference type="AlphaFoldDB" id="A0A2L2U1X0"/>
<evidence type="ECO:0000256" key="1">
    <source>
        <dbReference type="SAM" id="MobiDB-lite"/>
    </source>
</evidence>
<evidence type="ECO:0000313" key="3">
    <source>
        <dbReference type="EMBL" id="CEI68225.1"/>
    </source>
</evidence>
<dbReference type="CDD" id="cd22191">
    <property type="entry name" value="DPBB_RlpA_EXP_N-like"/>
    <property type="match status" value="1"/>
</dbReference>
<feature type="chain" id="PRO_5014888813" description="RlpA-like protein double-psi beta-barrel domain-containing protein" evidence="2">
    <location>
        <begin position="23"/>
        <end position="175"/>
    </location>
</feature>
<dbReference type="EMBL" id="LN649231">
    <property type="protein sequence ID" value="CEI68225.1"/>
    <property type="molecule type" value="Genomic_DNA"/>
</dbReference>
<dbReference type="Proteomes" id="UP000245910">
    <property type="component" value="Chromosome III"/>
</dbReference>
<organism evidence="3 4">
    <name type="scientific">Fusarium venenatum</name>
    <dbReference type="NCBI Taxonomy" id="56646"/>
    <lineage>
        <taxon>Eukaryota</taxon>
        <taxon>Fungi</taxon>
        <taxon>Dikarya</taxon>
        <taxon>Ascomycota</taxon>
        <taxon>Pezizomycotina</taxon>
        <taxon>Sordariomycetes</taxon>
        <taxon>Hypocreomycetidae</taxon>
        <taxon>Hypocreales</taxon>
        <taxon>Nectriaceae</taxon>
        <taxon>Fusarium</taxon>
    </lineage>
</organism>
<reference evidence="4" key="1">
    <citation type="submission" date="2014-10" db="EMBL/GenBank/DDBJ databases">
        <authorList>
            <person name="King R."/>
        </authorList>
    </citation>
    <scope>NUCLEOTIDE SEQUENCE [LARGE SCALE GENOMIC DNA]</scope>
    <source>
        <strain evidence="4">A3/5</strain>
    </source>
</reference>
<evidence type="ECO:0000256" key="2">
    <source>
        <dbReference type="SAM" id="SignalP"/>
    </source>
</evidence>
<name>A0A2L2U1X0_9HYPO</name>
<dbReference type="Gene3D" id="2.40.40.10">
    <property type="entry name" value="RlpA-like domain"/>
    <property type="match status" value="1"/>
</dbReference>
<keyword evidence="4" id="KW-1185">Reference proteome</keyword>
<feature type="compositionally biased region" description="Polar residues" evidence="1">
    <location>
        <begin position="67"/>
        <end position="77"/>
    </location>
</feature>
<dbReference type="STRING" id="56646.A0A2L2U1X0"/>
<dbReference type="InterPro" id="IPR036908">
    <property type="entry name" value="RlpA-like_sf"/>
</dbReference>